<evidence type="ECO:0007829" key="15">
    <source>
        <dbReference type="PeptideAtlas" id="B5WWL2"/>
    </source>
</evidence>
<dbReference type="PANTHER" id="PTHR12209">
    <property type="entry name" value="NON-SPECIFIC SERINE/THREONINE PROTEIN KINASE"/>
    <property type="match status" value="1"/>
</dbReference>
<dbReference type="KEGG" id="cel:CELE_F52C12.6"/>
<sequence>MTAATTSSDSEGEMDFETTIETGFGYQIDGLLYQGAEAKVTKCIWLGRQAIIKERFSKGYRHPTLDTQLNKARTKQEIRGLNKARELGIHVPAVYFIDNEKNQLIMEFVPGSTAKNWISQLNPADFDAKTREFGQIFGEKLGKLHRGGLIHGDLTTSNIILRDDDLQKMTFIDFGLSSQGKVTPEEKGVDLYVLERAVISTHDKCAALIEGLMEGYKKADGKQFVAVEKKLNEIRLRGRKRDMIG</sequence>
<dbReference type="GO" id="GO:0070525">
    <property type="term" value="P:tRNA threonylcarbamoyladenosine metabolic process"/>
    <property type="evidence" value="ECO:0000318"/>
    <property type="project" value="GO_Central"/>
</dbReference>
<dbReference type="InterPro" id="IPR000719">
    <property type="entry name" value="Prot_kinase_dom"/>
</dbReference>
<dbReference type="Pfam" id="PF01163">
    <property type="entry name" value="RIO1"/>
    <property type="match status" value="1"/>
</dbReference>
<dbReference type="GO" id="GO:0005634">
    <property type="term" value="C:nucleus"/>
    <property type="evidence" value="ECO:0000318"/>
    <property type="project" value="GO_Central"/>
</dbReference>
<feature type="domain" description="Protein kinase" evidence="11">
    <location>
        <begin position="26"/>
        <end position="245"/>
    </location>
</feature>
<dbReference type="InterPro" id="IPR008266">
    <property type="entry name" value="Tyr_kinase_AS"/>
</dbReference>
<comment type="catalytic activity">
    <reaction evidence="10">
        <text>L-seryl-[protein] + ATP = O-phospho-L-seryl-[protein] + ADP + H(+)</text>
        <dbReference type="Rhea" id="RHEA:17989"/>
        <dbReference type="Rhea" id="RHEA-COMP:9863"/>
        <dbReference type="Rhea" id="RHEA-COMP:11604"/>
        <dbReference type="ChEBI" id="CHEBI:15378"/>
        <dbReference type="ChEBI" id="CHEBI:29999"/>
        <dbReference type="ChEBI" id="CHEBI:30616"/>
        <dbReference type="ChEBI" id="CHEBI:83421"/>
        <dbReference type="ChEBI" id="CHEBI:456216"/>
        <dbReference type="EC" id="2.7.11.1"/>
    </reaction>
</comment>
<evidence type="ECO:0000256" key="6">
    <source>
        <dbReference type="ARBA" id="ARBA00022741"/>
    </source>
</evidence>
<proteinExistence type="evidence at protein level"/>
<comment type="similarity">
    <text evidence="1">Belongs to the protein kinase superfamily. BUD32 family.</text>
</comment>
<keyword evidence="3 12" id="KW-0723">Serine/threonine-protein kinase</keyword>
<dbReference type="eggNOG" id="KOG3154">
    <property type="taxonomic scope" value="Eukaryota"/>
</dbReference>
<evidence type="ECO:0000256" key="8">
    <source>
        <dbReference type="ARBA" id="ARBA00022840"/>
    </source>
</evidence>
<evidence type="ECO:0000313" key="13">
    <source>
        <dbReference type="Proteomes" id="UP000001940"/>
    </source>
</evidence>
<evidence type="ECO:0000256" key="4">
    <source>
        <dbReference type="ARBA" id="ARBA00022679"/>
    </source>
</evidence>
<dbReference type="GO" id="GO:0005829">
    <property type="term" value="C:cytosol"/>
    <property type="evidence" value="ECO:0000318"/>
    <property type="project" value="GO_Central"/>
</dbReference>
<dbReference type="NCBIfam" id="TIGR03724">
    <property type="entry name" value="arch_bud32"/>
    <property type="match status" value="1"/>
</dbReference>
<dbReference type="InterPro" id="IPR022495">
    <property type="entry name" value="Bud32"/>
</dbReference>
<gene>
    <name evidence="12" type="ORF">CELE_F52C12.6</name>
    <name evidence="12 14" type="ORF">F52C12.6</name>
</gene>
<dbReference type="SUPFAM" id="SSF56112">
    <property type="entry name" value="Protein kinase-like (PK-like)"/>
    <property type="match status" value="1"/>
</dbReference>
<dbReference type="CTD" id="13192290"/>
<organism evidence="12 13">
    <name type="scientific">Caenorhabditis elegans</name>
    <dbReference type="NCBI Taxonomy" id="6239"/>
    <lineage>
        <taxon>Eukaryota</taxon>
        <taxon>Metazoa</taxon>
        <taxon>Ecdysozoa</taxon>
        <taxon>Nematoda</taxon>
        <taxon>Chromadorea</taxon>
        <taxon>Rhabditida</taxon>
        <taxon>Rhabditina</taxon>
        <taxon>Rhabditomorpha</taxon>
        <taxon>Rhabditoidea</taxon>
        <taxon>Rhabditidae</taxon>
        <taxon>Peloderinae</taxon>
        <taxon>Caenorhabditis</taxon>
    </lineage>
</organism>
<dbReference type="FunFam" id="1.10.510.10:FF:001708">
    <property type="entry name" value="Protein kinase superfamily protein"/>
    <property type="match status" value="1"/>
</dbReference>
<keyword evidence="4" id="KW-0808">Transferase</keyword>
<dbReference type="RefSeq" id="NP_001255237.1">
    <property type="nucleotide sequence ID" value="NM_001268308.1"/>
</dbReference>
<dbReference type="OMA" id="HKLYMEY"/>
<name>B5WWL2_CAEEL</name>
<dbReference type="ExpressionAtlas" id="B5WWL2">
    <property type="expression patterns" value="baseline"/>
</dbReference>
<dbReference type="Bgee" id="WBGene00138717">
    <property type="expression patterns" value="Expressed in germ line (C elegans) and 4 other cell types or tissues"/>
</dbReference>
<protein>
    <recommendedName>
        <fullName evidence="2">non-specific serine/threonine protein kinase</fullName>
        <ecNumber evidence="2">2.7.11.1</ecNumber>
    </recommendedName>
</protein>
<dbReference type="PaxDb" id="6239-F52C12.6a"/>
<dbReference type="GeneID" id="13192290"/>
<dbReference type="OrthoDB" id="3399at2759"/>
<dbReference type="InterPro" id="IPR018934">
    <property type="entry name" value="RIO_dom"/>
</dbReference>
<keyword evidence="8" id="KW-0067">ATP-binding</keyword>
<dbReference type="SMR" id="B5WWL2"/>
<evidence type="ECO:0000256" key="3">
    <source>
        <dbReference type="ARBA" id="ARBA00022527"/>
    </source>
</evidence>
<dbReference type="HOGENOM" id="CLU_063953_0_0_1"/>
<dbReference type="FunFam" id="3.30.200.20:FF:000201">
    <property type="entry name" value="TP53-regulating kinase isoform X1"/>
    <property type="match status" value="1"/>
</dbReference>
<dbReference type="Gene3D" id="3.30.200.20">
    <property type="entry name" value="Phosphorylase Kinase, domain 1"/>
    <property type="match status" value="1"/>
</dbReference>
<keyword evidence="15" id="KW-1267">Proteomics identification</keyword>
<evidence type="ECO:0000256" key="1">
    <source>
        <dbReference type="ARBA" id="ARBA00010630"/>
    </source>
</evidence>
<dbReference type="Proteomes" id="UP000001940">
    <property type="component" value="Chromosome IV"/>
</dbReference>
<dbReference type="WormBase" id="F52C12.6a">
    <property type="protein sequence ID" value="CE43072"/>
    <property type="gene ID" value="WBGene00138717"/>
</dbReference>
<dbReference type="InParanoid" id="B5WWL2"/>
<dbReference type="GO" id="GO:0005524">
    <property type="term" value="F:ATP binding"/>
    <property type="evidence" value="ECO:0007669"/>
    <property type="project" value="UniProtKB-KW"/>
</dbReference>
<evidence type="ECO:0000256" key="2">
    <source>
        <dbReference type="ARBA" id="ARBA00012513"/>
    </source>
</evidence>
<evidence type="ECO:0000256" key="9">
    <source>
        <dbReference type="ARBA" id="ARBA00047899"/>
    </source>
</evidence>
<dbReference type="AGR" id="WB:WBGene00138717"/>
<dbReference type="PANTHER" id="PTHR12209:SF0">
    <property type="entry name" value="EKC_KEOPS COMPLEX SUBUNIT TP53RK"/>
    <property type="match status" value="1"/>
</dbReference>
<comment type="catalytic activity">
    <reaction evidence="9">
        <text>L-threonyl-[protein] + ATP = O-phospho-L-threonyl-[protein] + ADP + H(+)</text>
        <dbReference type="Rhea" id="RHEA:46608"/>
        <dbReference type="Rhea" id="RHEA-COMP:11060"/>
        <dbReference type="Rhea" id="RHEA-COMP:11605"/>
        <dbReference type="ChEBI" id="CHEBI:15378"/>
        <dbReference type="ChEBI" id="CHEBI:30013"/>
        <dbReference type="ChEBI" id="CHEBI:30616"/>
        <dbReference type="ChEBI" id="CHEBI:61977"/>
        <dbReference type="ChEBI" id="CHEBI:456216"/>
        <dbReference type="EC" id="2.7.11.1"/>
    </reaction>
</comment>
<dbReference type="GO" id="GO:0008033">
    <property type="term" value="P:tRNA processing"/>
    <property type="evidence" value="ECO:0007669"/>
    <property type="project" value="UniProtKB-KW"/>
</dbReference>
<evidence type="ECO:0000256" key="10">
    <source>
        <dbReference type="ARBA" id="ARBA00048679"/>
    </source>
</evidence>
<dbReference type="PROSITE" id="PS00109">
    <property type="entry name" value="PROTEIN_KINASE_TYR"/>
    <property type="match status" value="1"/>
</dbReference>
<accession>B5WWL2</accession>
<evidence type="ECO:0000313" key="12">
    <source>
        <dbReference type="EMBL" id="CCD71629.1"/>
    </source>
</evidence>
<keyword evidence="5" id="KW-0819">tRNA processing</keyword>
<dbReference type="GO" id="GO:0004674">
    <property type="term" value="F:protein serine/threonine kinase activity"/>
    <property type="evidence" value="ECO:0000318"/>
    <property type="project" value="GO_Central"/>
</dbReference>
<dbReference type="eggNOG" id="KOG3087">
    <property type="taxonomic scope" value="Eukaryota"/>
</dbReference>
<dbReference type="STRING" id="6239.F52C12.6a.1"/>
<dbReference type="Gene3D" id="1.10.510.10">
    <property type="entry name" value="Transferase(Phosphotransferase) domain 1"/>
    <property type="match status" value="1"/>
</dbReference>
<dbReference type="InterPro" id="IPR011009">
    <property type="entry name" value="Kinase-like_dom_sf"/>
</dbReference>
<reference evidence="12 13" key="1">
    <citation type="journal article" date="1998" name="Science">
        <title>Genome sequence of the nematode C. elegans: a platform for investigating biology.</title>
        <authorList>
            <consortium name="The C. elegans sequencing consortium"/>
            <person name="Sulson J.E."/>
            <person name="Waterston R."/>
        </authorList>
    </citation>
    <scope>NUCLEOTIDE SEQUENCE [LARGE SCALE GENOMIC DNA]</scope>
    <source>
        <strain evidence="12 13">Bristol N2</strain>
    </source>
</reference>
<evidence type="ECO:0000313" key="14">
    <source>
        <dbReference type="WormBase" id="F52C12.6a"/>
    </source>
</evidence>
<dbReference type="EMBL" id="BX284604">
    <property type="protein sequence ID" value="CCD71629.1"/>
    <property type="molecule type" value="Genomic_DNA"/>
</dbReference>
<dbReference type="GO" id="GO:0000408">
    <property type="term" value="C:EKC/KEOPS complex"/>
    <property type="evidence" value="ECO:0000318"/>
    <property type="project" value="GO_Central"/>
</dbReference>
<keyword evidence="13" id="KW-1185">Reference proteome</keyword>
<evidence type="ECO:0000259" key="11">
    <source>
        <dbReference type="PROSITE" id="PS50011"/>
    </source>
</evidence>
<evidence type="ECO:0000256" key="7">
    <source>
        <dbReference type="ARBA" id="ARBA00022777"/>
    </source>
</evidence>
<dbReference type="PeptideAtlas" id="B5WWL2"/>
<dbReference type="AlphaFoldDB" id="B5WWL2"/>
<evidence type="ECO:0000256" key="5">
    <source>
        <dbReference type="ARBA" id="ARBA00022694"/>
    </source>
</evidence>
<dbReference type="PhylomeDB" id="B5WWL2"/>
<dbReference type="FunCoup" id="B5WWL2">
    <property type="interactions" value="1720"/>
</dbReference>
<dbReference type="PROSITE" id="PS50011">
    <property type="entry name" value="PROTEIN_KINASE_DOM"/>
    <property type="match status" value="1"/>
</dbReference>
<keyword evidence="7 12" id="KW-0418">Kinase</keyword>
<dbReference type="EC" id="2.7.11.1" evidence="2"/>
<keyword evidence="6" id="KW-0547">Nucleotide-binding</keyword>